<dbReference type="InterPro" id="IPR000524">
    <property type="entry name" value="Tscrpt_reg_HTH_GntR"/>
</dbReference>
<dbReference type="InterPro" id="IPR050679">
    <property type="entry name" value="Bact_HTH_transcr_reg"/>
</dbReference>
<gene>
    <name evidence="5" type="ORF">E3N84_06795</name>
</gene>
<comment type="caution">
    <text evidence="5">The sequence shown here is derived from an EMBL/GenBank/DDBJ whole genome shotgun (WGS) entry which is preliminary data.</text>
</comment>
<dbReference type="Gene3D" id="1.10.10.10">
    <property type="entry name" value="Winged helix-like DNA-binding domain superfamily/Winged helix DNA-binding domain"/>
    <property type="match status" value="1"/>
</dbReference>
<dbReference type="Pfam" id="PF07702">
    <property type="entry name" value="UTRA"/>
    <property type="match status" value="1"/>
</dbReference>
<reference evidence="5 6" key="1">
    <citation type="submission" date="2019-03" db="EMBL/GenBank/DDBJ databases">
        <title>Genomics of glacier-inhabiting Cryobacterium strains.</title>
        <authorList>
            <person name="Liu Q."/>
            <person name="Xin Y.-H."/>
        </authorList>
    </citation>
    <scope>NUCLEOTIDE SEQUENCE [LARGE SCALE GENOMIC DNA]</scope>
    <source>
        <strain evidence="5 6">CGMCC 1.10440</strain>
    </source>
</reference>
<dbReference type="SUPFAM" id="SSF46785">
    <property type="entry name" value="Winged helix' DNA-binding domain"/>
    <property type="match status" value="1"/>
</dbReference>
<dbReference type="Pfam" id="PF00392">
    <property type="entry name" value="GntR"/>
    <property type="match status" value="1"/>
</dbReference>
<dbReference type="Proteomes" id="UP000298488">
    <property type="component" value="Unassembled WGS sequence"/>
</dbReference>
<dbReference type="InterPro" id="IPR036388">
    <property type="entry name" value="WH-like_DNA-bd_sf"/>
</dbReference>
<proteinExistence type="predicted"/>
<dbReference type="OrthoDB" id="7363114at2"/>
<evidence type="ECO:0000259" key="4">
    <source>
        <dbReference type="PROSITE" id="PS50949"/>
    </source>
</evidence>
<dbReference type="GO" id="GO:0003700">
    <property type="term" value="F:DNA-binding transcription factor activity"/>
    <property type="evidence" value="ECO:0007669"/>
    <property type="project" value="InterPro"/>
</dbReference>
<feature type="domain" description="HTH gntR-type" evidence="4">
    <location>
        <begin position="27"/>
        <end position="95"/>
    </location>
</feature>
<name>A0A4R8V9D4_9MICO</name>
<keyword evidence="1" id="KW-0805">Transcription regulation</keyword>
<dbReference type="PANTHER" id="PTHR44846:SF1">
    <property type="entry name" value="MANNOSYL-D-GLYCERATE TRANSPORT_METABOLISM SYSTEM REPRESSOR MNGR-RELATED"/>
    <property type="match status" value="1"/>
</dbReference>
<evidence type="ECO:0000256" key="2">
    <source>
        <dbReference type="ARBA" id="ARBA00023125"/>
    </source>
</evidence>
<dbReference type="EMBL" id="SOFI01000003">
    <property type="protein sequence ID" value="TFB79774.1"/>
    <property type="molecule type" value="Genomic_DNA"/>
</dbReference>
<keyword evidence="6" id="KW-1185">Reference proteome</keyword>
<evidence type="ECO:0000313" key="6">
    <source>
        <dbReference type="Proteomes" id="UP000298488"/>
    </source>
</evidence>
<dbReference type="InterPro" id="IPR011663">
    <property type="entry name" value="UTRA"/>
</dbReference>
<organism evidence="5 6">
    <name type="scientific">Terrimesophilobacter mesophilus</name>
    <dbReference type="NCBI Taxonomy" id="433647"/>
    <lineage>
        <taxon>Bacteria</taxon>
        <taxon>Bacillati</taxon>
        <taxon>Actinomycetota</taxon>
        <taxon>Actinomycetes</taxon>
        <taxon>Micrococcales</taxon>
        <taxon>Microbacteriaceae</taxon>
        <taxon>Terrimesophilobacter</taxon>
    </lineage>
</organism>
<keyword evidence="3" id="KW-0804">Transcription</keyword>
<evidence type="ECO:0000256" key="1">
    <source>
        <dbReference type="ARBA" id="ARBA00023015"/>
    </source>
</evidence>
<dbReference type="PRINTS" id="PR00035">
    <property type="entry name" value="HTHGNTR"/>
</dbReference>
<dbReference type="GO" id="GO:0003677">
    <property type="term" value="F:DNA binding"/>
    <property type="evidence" value="ECO:0007669"/>
    <property type="project" value="UniProtKB-KW"/>
</dbReference>
<dbReference type="SUPFAM" id="SSF64288">
    <property type="entry name" value="Chorismate lyase-like"/>
    <property type="match status" value="1"/>
</dbReference>
<dbReference type="InterPro" id="IPR028978">
    <property type="entry name" value="Chorismate_lyase_/UTRA_dom_sf"/>
</dbReference>
<evidence type="ECO:0000256" key="3">
    <source>
        <dbReference type="ARBA" id="ARBA00023163"/>
    </source>
</evidence>
<dbReference type="PANTHER" id="PTHR44846">
    <property type="entry name" value="MANNOSYL-D-GLYCERATE TRANSPORT/METABOLISM SYSTEM REPRESSOR MNGR-RELATED"/>
    <property type="match status" value="1"/>
</dbReference>
<sequence>MQSAEKWSHSSLAHCEHPRSNCRVPIVEASTRHSVRARLRELVAAANVGDRLPSERDLSVRWGVARMTLRRAVDTLVAEGIVERRHGSGTYVTPQPFVRMLGLTSFSQDMRDRGLIPSSRLLAFRVIPADGTLAGQLRIPIGDPVLSFTRLRTASGDAMAVESVWIPQKFVPGLGGSDLGGSLYELLAERYRITTGAAKVSIEPVLPEPRVRELLTLDEDQACLRIRMVDSDTRGQVIMIANCVYRGDRYQLSADITGAAFLSAAVRRAG</sequence>
<dbReference type="CDD" id="cd07377">
    <property type="entry name" value="WHTH_GntR"/>
    <property type="match status" value="1"/>
</dbReference>
<evidence type="ECO:0000313" key="5">
    <source>
        <dbReference type="EMBL" id="TFB79774.1"/>
    </source>
</evidence>
<protein>
    <submittedName>
        <fullName evidence="5">GntR family transcriptional regulator</fullName>
    </submittedName>
</protein>
<dbReference type="Gene3D" id="3.40.1410.10">
    <property type="entry name" value="Chorismate lyase-like"/>
    <property type="match status" value="1"/>
</dbReference>
<accession>A0A4R8V9D4</accession>
<dbReference type="PROSITE" id="PS50949">
    <property type="entry name" value="HTH_GNTR"/>
    <property type="match status" value="1"/>
</dbReference>
<dbReference type="InterPro" id="IPR036390">
    <property type="entry name" value="WH_DNA-bd_sf"/>
</dbReference>
<dbReference type="SMART" id="SM00866">
    <property type="entry name" value="UTRA"/>
    <property type="match status" value="1"/>
</dbReference>
<dbReference type="AlphaFoldDB" id="A0A4R8V9D4"/>
<keyword evidence="2" id="KW-0238">DNA-binding</keyword>
<dbReference type="GO" id="GO:0045892">
    <property type="term" value="P:negative regulation of DNA-templated transcription"/>
    <property type="evidence" value="ECO:0007669"/>
    <property type="project" value="TreeGrafter"/>
</dbReference>
<dbReference type="SMART" id="SM00345">
    <property type="entry name" value="HTH_GNTR"/>
    <property type="match status" value="1"/>
</dbReference>